<dbReference type="InterPro" id="IPR042080">
    <property type="entry name" value="RNA_2'-PTrans_N"/>
</dbReference>
<protein>
    <recommendedName>
        <fullName evidence="5">Probable RNA 2'-phosphotransferase</fullName>
        <ecNumber evidence="5">2.7.1.-</ecNumber>
    </recommendedName>
</protein>
<evidence type="ECO:0000256" key="5">
    <source>
        <dbReference type="HAMAP-Rule" id="MF_00299"/>
    </source>
</evidence>
<dbReference type="PANTHER" id="PTHR12684">
    <property type="entry name" value="PUTATIVE PHOSPHOTRANSFERASE"/>
    <property type="match status" value="1"/>
</dbReference>
<dbReference type="Gene3D" id="1.10.10.970">
    <property type="entry name" value="RNA 2'-phosphotransferase, Tpt1/KptA family, N-terminal domain"/>
    <property type="match status" value="1"/>
</dbReference>
<dbReference type="EMBL" id="NMQU01000184">
    <property type="protein sequence ID" value="OXM42664.1"/>
    <property type="molecule type" value="Genomic_DNA"/>
</dbReference>
<dbReference type="GO" id="GO:0000215">
    <property type="term" value="F:tRNA 2'-phosphotransferase activity"/>
    <property type="evidence" value="ECO:0007669"/>
    <property type="project" value="TreeGrafter"/>
</dbReference>
<gene>
    <name evidence="5" type="primary">kptA</name>
    <name evidence="6" type="ORF">CFP75_41750</name>
</gene>
<dbReference type="Proteomes" id="UP000215563">
    <property type="component" value="Unassembled WGS sequence"/>
</dbReference>
<comment type="caution">
    <text evidence="6">The sequence shown here is derived from an EMBL/GenBank/DDBJ whole genome shotgun (WGS) entry which is preliminary data.</text>
</comment>
<sequence>MDKKNLIRVSKRLSRHLRHAPGDIGITLTSDGWVEVDTLLAALRSHGLRITRAELDEVVEGNDKRRFAFDDDGLRIRASQGHSVDVDLALPAATPPGVLYHGTVSRFLGTIFHEGLRPMKRHAVHLSANVETARTVGGRRGVPVVLLVDARGMTAAGHEFQVSANGVWLTAAVPPEFLRRLDEAVVPQQ</sequence>
<proteinExistence type="inferred from homology"/>
<evidence type="ECO:0000256" key="4">
    <source>
        <dbReference type="ARBA" id="ARBA00025212"/>
    </source>
</evidence>
<dbReference type="AlphaFoldDB" id="A0A229R8A1"/>
<dbReference type="Gene3D" id="3.20.170.30">
    <property type="match status" value="1"/>
</dbReference>
<dbReference type="InterPro" id="IPR022928">
    <property type="entry name" value="RNA_2'-PTrans_KptA"/>
</dbReference>
<accession>A0A229R8A1</accession>
<dbReference type="OrthoDB" id="4537997at2"/>
<evidence type="ECO:0000256" key="2">
    <source>
        <dbReference type="ARBA" id="ARBA00022679"/>
    </source>
</evidence>
<name>A0A229R8A1_AMYAL</name>
<dbReference type="InterPro" id="IPR002745">
    <property type="entry name" value="Ptrans_KptA/Tpt1"/>
</dbReference>
<dbReference type="HAMAP" id="MF_00299">
    <property type="entry name" value="KptA"/>
    <property type="match status" value="1"/>
</dbReference>
<organism evidence="6 7">
    <name type="scientific">Amycolatopsis alba DSM 44262</name>
    <dbReference type="NCBI Taxonomy" id="1125972"/>
    <lineage>
        <taxon>Bacteria</taxon>
        <taxon>Bacillati</taxon>
        <taxon>Actinomycetota</taxon>
        <taxon>Actinomycetes</taxon>
        <taxon>Pseudonocardiales</taxon>
        <taxon>Pseudonocardiaceae</taxon>
        <taxon>Amycolatopsis</taxon>
    </lineage>
</organism>
<keyword evidence="2 5" id="KW-0808">Transferase</keyword>
<dbReference type="InterPro" id="IPR042081">
    <property type="entry name" value="RNA_2'-PTrans_C"/>
</dbReference>
<evidence type="ECO:0000313" key="7">
    <source>
        <dbReference type="Proteomes" id="UP000215563"/>
    </source>
</evidence>
<dbReference type="Pfam" id="PF01885">
    <property type="entry name" value="PTS_2-RNA"/>
    <property type="match status" value="1"/>
</dbReference>
<dbReference type="GO" id="GO:0006388">
    <property type="term" value="P:tRNA splicing, via endonucleolytic cleavage and ligation"/>
    <property type="evidence" value="ECO:0007669"/>
    <property type="project" value="UniProtKB-UniRule"/>
</dbReference>
<dbReference type="NCBIfam" id="NF002014">
    <property type="entry name" value="PRK00819.1-4"/>
    <property type="match status" value="1"/>
</dbReference>
<evidence type="ECO:0000256" key="1">
    <source>
        <dbReference type="ARBA" id="ARBA00009836"/>
    </source>
</evidence>
<comment type="function">
    <text evidence="4 5">Removes the 2'-phosphate from RNA via an intermediate in which the phosphate is ADP-ribosylated by NAD followed by a presumed transesterification to release the RNA and generate ADP-ribose 1''-2''-cyclic phosphate (APPR&gt;P). May function as an ADP-ribosylase.</text>
</comment>
<evidence type="ECO:0000256" key="3">
    <source>
        <dbReference type="ARBA" id="ARBA00023027"/>
    </source>
</evidence>
<dbReference type="SUPFAM" id="SSF56399">
    <property type="entry name" value="ADP-ribosylation"/>
    <property type="match status" value="1"/>
</dbReference>
<evidence type="ECO:0000313" key="6">
    <source>
        <dbReference type="EMBL" id="OXM42664.1"/>
    </source>
</evidence>
<keyword evidence="7" id="KW-1185">Reference proteome</keyword>
<dbReference type="PANTHER" id="PTHR12684:SF2">
    <property type="entry name" value="TRNA 2'-PHOSPHOTRANSFERASE 1"/>
    <property type="match status" value="1"/>
</dbReference>
<keyword evidence="3 5" id="KW-0520">NAD</keyword>
<dbReference type="GO" id="GO:0003950">
    <property type="term" value="F:NAD+ poly-ADP-ribosyltransferase activity"/>
    <property type="evidence" value="ECO:0007669"/>
    <property type="project" value="InterPro"/>
</dbReference>
<dbReference type="RefSeq" id="WP_020630339.1">
    <property type="nucleotide sequence ID" value="NZ_KB913032.1"/>
</dbReference>
<dbReference type="EC" id="2.7.1.-" evidence="5"/>
<reference evidence="6 7" key="1">
    <citation type="submission" date="2017-07" db="EMBL/GenBank/DDBJ databases">
        <title>Amycolatopsis alba DSM 44262 Genome sequencing and assembly.</title>
        <authorList>
            <person name="Kaur N."/>
            <person name="Mayilraj S."/>
        </authorList>
    </citation>
    <scope>NUCLEOTIDE SEQUENCE [LARGE SCALE GENOMIC DNA]</scope>
    <source>
        <strain evidence="6 7">DSM 44262</strain>
    </source>
</reference>
<comment type="similarity">
    <text evidence="1 5">Belongs to the KptA/TPT1 family.</text>
</comment>